<accession>A0A1W0A334</accession>
<dbReference type="Proteomes" id="UP000243217">
    <property type="component" value="Unassembled WGS sequence"/>
</dbReference>
<evidence type="ECO:0000259" key="2">
    <source>
        <dbReference type="Pfam" id="PF04892"/>
    </source>
</evidence>
<keyword evidence="4" id="KW-1185">Reference proteome</keyword>
<protein>
    <submittedName>
        <fullName evidence="3">VanZ family protein</fullName>
    </submittedName>
</protein>
<evidence type="ECO:0000313" key="4">
    <source>
        <dbReference type="Proteomes" id="UP000243217"/>
    </source>
</evidence>
<dbReference type="PANTHER" id="PTHR28008:SF1">
    <property type="entry name" value="DOMAIN PROTEIN, PUTATIVE (AFU_ORTHOLOGUE AFUA_3G10980)-RELATED"/>
    <property type="match status" value="1"/>
</dbReference>
<dbReference type="OrthoDB" id="63581at2759"/>
<feature type="transmembrane region" description="Helical" evidence="1">
    <location>
        <begin position="59"/>
        <end position="79"/>
    </location>
</feature>
<dbReference type="Pfam" id="PF04892">
    <property type="entry name" value="VanZ"/>
    <property type="match status" value="1"/>
</dbReference>
<feature type="domain" description="VanZ-like" evidence="2">
    <location>
        <begin position="47"/>
        <end position="106"/>
    </location>
</feature>
<dbReference type="PANTHER" id="PTHR28008">
    <property type="entry name" value="DOMAIN PROTEIN, PUTATIVE (AFU_ORTHOLOGUE AFUA_3G10980)-RELATED"/>
    <property type="match status" value="1"/>
</dbReference>
<keyword evidence="1" id="KW-0472">Membrane</keyword>
<dbReference type="NCBIfam" id="NF037970">
    <property type="entry name" value="vanZ_1"/>
    <property type="match status" value="1"/>
</dbReference>
<evidence type="ECO:0000256" key="1">
    <source>
        <dbReference type="SAM" id="Phobius"/>
    </source>
</evidence>
<gene>
    <name evidence="3" type="ORF">THRCLA_20817</name>
</gene>
<dbReference type="AlphaFoldDB" id="A0A1W0A334"/>
<proteinExistence type="predicted"/>
<sequence length="126" mass="13968">MNAIRSIWAAVGWFGIGLLLYLSLTPRPIEIPIESGDKYGHALAYALLTAWWAQLMTSYSVLMLRFVGLGVAIEFAQGWTGYRSFDVKDMLANTIGTAFGALIAFVLPNVVDTINTLWNRLQGKKQ</sequence>
<comment type="caution">
    <text evidence="3">The sequence shown here is derived from an EMBL/GenBank/DDBJ whole genome shotgun (WGS) entry which is preliminary data.</text>
</comment>
<name>A0A1W0A334_9STRA</name>
<evidence type="ECO:0000313" key="3">
    <source>
        <dbReference type="EMBL" id="OQS04696.1"/>
    </source>
</evidence>
<dbReference type="InterPro" id="IPR006976">
    <property type="entry name" value="VanZ-like"/>
</dbReference>
<organism evidence="3 4">
    <name type="scientific">Thraustotheca clavata</name>
    <dbReference type="NCBI Taxonomy" id="74557"/>
    <lineage>
        <taxon>Eukaryota</taxon>
        <taxon>Sar</taxon>
        <taxon>Stramenopiles</taxon>
        <taxon>Oomycota</taxon>
        <taxon>Saprolegniomycetes</taxon>
        <taxon>Saprolegniales</taxon>
        <taxon>Achlyaceae</taxon>
        <taxon>Thraustotheca</taxon>
    </lineage>
</organism>
<feature type="transmembrane region" description="Helical" evidence="1">
    <location>
        <begin position="6"/>
        <end position="24"/>
    </location>
</feature>
<reference evidence="3 4" key="1">
    <citation type="journal article" date="2014" name="Genome Biol. Evol.">
        <title>The secreted proteins of Achlya hypogyna and Thraustotheca clavata identify the ancestral oomycete secretome and reveal gene acquisitions by horizontal gene transfer.</title>
        <authorList>
            <person name="Misner I."/>
            <person name="Blouin N."/>
            <person name="Leonard G."/>
            <person name="Richards T.A."/>
            <person name="Lane C.E."/>
        </authorList>
    </citation>
    <scope>NUCLEOTIDE SEQUENCE [LARGE SCALE GENOMIC DNA]</scope>
    <source>
        <strain evidence="3 4">ATCC 34112</strain>
    </source>
</reference>
<feature type="transmembrane region" description="Helical" evidence="1">
    <location>
        <begin position="36"/>
        <end position="53"/>
    </location>
</feature>
<feature type="transmembrane region" description="Helical" evidence="1">
    <location>
        <begin position="91"/>
        <end position="111"/>
    </location>
</feature>
<keyword evidence="1" id="KW-1133">Transmembrane helix</keyword>
<keyword evidence="1" id="KW-0812">Transmembrane</keyword>
<dbReference type="EMBL" id="JNBS01000570">
    <property type="protein sequence ID" value="OQS04696.1"/>
    <property type="molecule type" value="Genomic_DNA"/>
</dbReference>